<dbReference type="EMBL" id="AMBL01000085">
    <property type="protein sequence ID" value="EJY43189.1"/>
    <property type="molecule type" value="Genomic_DNA"/>
</dbReference>
<reference evidence="1 2" key="1">
    <citation type="submission" date="2012-04" db="EMBL/GenBank/DDBJ databases">
        <authorList>
            <person name="Weinstock G."/>
            <person name="Sodergren E."/>
            <person name="Lobos E.A."/>
            <person name="Fulton L."/>
            <person name="Fulton R."/>
            <person name="Courtney L."/>
            <person name="Fronick C."/>
            <person name="O'Laughlin M."/>
            <person name="Godfrey J."/>
            <person name="Wilson R.M."/>
            <person name="Miner T."/>
            <person name="Farmer C."/>
            <person name="Delehaunty K."/>
            <person name="Cordes M."/>
            <person name="Minx P."/>
            <person name="Tomlinson C."/>
            <person name="Chen J."/>
            <person name="Wollam A."/>
            <person name="Pepin K.H."/>
            <person name="Bhonagiri V."/>
            <person name="Zhang X."/>
            <person name="Suruliraj S."/>
            <person name="Warren W."/>
            <person name="Mitreva M."/>
            <person name="Mardis E.R."/>
            <person name="Wilson R.K."/>
        </authorList>
    </citation>
    <scope>NUCLEOTIDE SEQUENCE [LARGE SCALE GENOMIC DNA]</scope>
    <source>
        <strain evidence="1 2">505</strain>
    </source>
</reference>
<accession>J6YQZ6</accession>
<evidence type="ECO:0000313" key="2">
    <source>
        <dbReference type="Proteomes" id="UP000006403"/>
    </source>
</evidence>
<gene>
    <name evidence="1" type="ORF">HMPREF1348_02579</name>
</gene>
<dbReference type="HOGENOM" id="CLU_3215875_0_0_9"/>
<comment type="caution">
    <text evidence="1">The sequence shown here is derived from an EMBL/GenBank/DDBJ whole genome shotgun (WGS) entry which is preliminary data.</text>
</comment>
<sequence length="46" mass="5249">MKEGEKLKKWILSATLIILLRAFADARVIEQGGFTGRRVAFPMLWS</sequence>
<organism evidence="1 2">
    <name type="scientific">Enterococcus faecium 505</name>
    <dbReference type="NCBI Taxonomy" id="1134806"/>
    <lineage>
        <taxon>Bacteria</taxon>
        <taxon>Bacillati</taxon>
        <taxon>Bacillota</taxon>
        <taxon>Bacilli</taxon>
        <taxon>Lactobacillales</taxon>
        <taxon>Enterococcaceae</taxon>
        <taxon>Enterococcus</taxon>
    </lineage>
</organism>
<proteinExistence type="predicted"/>
<dbReference type="AlphaFoldDB" id="J6YQZ6"/>
<dbReference type="PATRIC" id="fig|1134806.3.peg.2462"/>
<dbReference type="Proteomes" id="UP000006403">
    <property type="component" value="Unassembled WGS sequence"/>
</dbReference>
<name>J6YQZ6_ENTFC</name>
<protein>
    <submittedName>
        <fullName evidence="1">Uncharacterized protein</fullName>
    </submittedName>
</protein>
<evidence type="ECO:0000313" key="1">
    <source>
        <dbReference type="EMBL" id="EJY43189.1"/>
    </source>
</evidence>